<accession>A0A5C3LU85</accession>
<dbReference type="Pfam" id="PF00011">
    <property type="entry name" value="HSP20"/>
    <property type="match status" value="1"/>
</dbReference>
<dbReference type="PROSITE" id="PS01031">
    <property type="entry name" value="SHSP"/>
    <property type="match status" value="1"/>
</dbReference>
<dbReference type="SUPFAM" id="SSF49764">
    <property type="entry name" value="HSP20-like chaperones"/>
    <property type="match status" value="1"/>
</dbReference>
<keyword evidence="1" id="KW-0346">Stress response</keyword>
<dbReference type="EMBL" id="ML213613">
    <property type="protein sequence ID" value="TFK36510.1"/>
    <property type="molecule type" value="Genomic_DNA"/>
</dbReference>
<reference evidence="6 7" key="1">
    <citation type="journal article" date="2019" name="Nat. Ecol. Evol.">
        <title>Megaphylogeny resolves global patterns of mushroom evolution.</title>
        <authorList>
            <person name="Varga T."/>
            <person name="Krizsan K."/>
            <person name="Foldi C."/>
            <person name="Dima B."/>
            <person name="Sanchez-Garcia M."/>
            <person name="Sanchez-Ramirez S."/>
            <person name="Szollosi G.J."/>
            <person name="Szarkandi J.G."/>
            <person name="Papp V."/>
            <person name="Albert L."/>
            <person name="Andreopoulos W."/>
            <person name="Angelini C."/>
            <person name="Antonin V."/>
            <person name="Barry K.W."/>
            <person name="Bougher N.L."/>
            <person name="Buchanan P."/>
            <person name="Buyck B."/>
            <person name="Bense V."/>
            <person name="Catcheside P."/>
            <person name="Chovatia M."/>
            <person name="Cooper J."/>
            <person name="Damon W."/>
            <person name="Desjardin D."/>
            <person name="Finy P."/>
            <person name="Geml J."/>
            <person name="Haridas S."/>
            <person name="Hughes K."/>
            <person name="Justo A."/>
            <person name="Karasinski D."/>
            <person name="Kautmanova I."/>
            <person name="Kiss B."/>
            <person name="Kocsube S."/>
            <person name="Kotiranta H."/>
            <person name="LaButti K.M."/>
            <person name="Lechner B.E."/>
            <person name="Liimatainen K."/>
            <person name="Lipzen A."/>
            <person name="Lukacs Z."/>
            <person name="Mihaltcheva S."/>
            <person name="Morgado L.N."/>
            <person name="Niskanen T."/>
            <person name="Noordeloos M.E."/>
            <person name="Ohm R.A."/>
            <person name="Ortiz-Santana B."/>
            <person name="Ovrebo C."/>
            <person name="Racz N."/>
            <person name="Riley R."/>
            <person name="Savchenko A."/>
            <person name="Shiryaev A."/>
            <person name="Soop K."/>
            <person name="Spirin V."/>
            <person name="Szebenyi C."/>
            <person name="Tomsovsky M."/>
            <person name="Tulloss R.E."/>
            <person name="Uehling J."/>
            <person name="Grigoriev I.V."/>
            <person name="Vagvolgyi C."/>
            <person name="Papp T."/>
            <person name="Martin F.M."/>
            <person name="Miettinen O."/>
            <person name="Hibbett D.S."/>
            <person name="Nagy L.G."/>
        </authorList>
    </citation>
    <scope>NUCLEOTIDE SEQUENCE [LARGE SCALE GENOMIC DNA]</scope>
    <source>
        <strain evidence="6 7">CBS 166.37</strain>
    </source>
</reference>
<dbReference type="STRING" id="68775.A0A5C3LU85"/>
<gene>
    <name evidence="6" type="ORF">BDQ12DRAFT_686535</name>
</gene>
<comment type="similarity">
    <text evidence="2 3">Belongs to the small heat shock protein (HSP20) family.</text>
</comment>
<protein>
    <submittedName>
        <fullName evidence="6">HSP20-like chaperone</fullName>
    </submittedName>
</protein>
<evidence type="ECO:0000256" key="2">
    <source>
        <dbReference type="PROSITE-ProRule" id="PRU00285"/>
    </source>
</evidence>
<feature type="domain" description="SHSP" evidence="5">
    <location>
        <begin position="55"/>
        <end position="168"/>
    </location>
</feature>
<dbReference type="Gene3D" id="2.60.40.790">
    <property type="match status" value="1"/>
</dbReference>
<evidence type="ECO:0000256" key="4">
    <source>
        <dbReference type="SAM" id="MobiDB-lite"/>
    </source>
</evidence>
<evidence type="ECO:0000256" key="1">
    <source>
        <dbReference type="ARBA" id="ARBA00023016"/>
    </source>
</evidence>
<dbReference type="OrthoDB" id="1431247at2759"/>
<dbReference type="PANTHER" id="PTHR11527">
    <property type="entry name" value="HEAT-SHOCK PROTEIN 20 FAMILY MEMBER"/>
    <property type="match status" value="1"/>
</dbReference>
<sequence>MDSISLHYEPFYDFDRLFDEAFSRRSSNRGSAEYNQGNTGYNHLQPRPSTQHLDEAIRAFKPRMDLHEDTEKNLVTATFEFPGVRKEDVQLDVHNGRLVVSAENKLSEEHEERGYVVRERRFGRFLRTLQLPQGVQDGEIKASMEDGILTVTFPKSVQEQAPKKITIS</sequence>
<dbReference type="AlphaFoldDB" id="A0A5C3LU85"/>
<dbReference type="CDD" id="cd06464">
    <property type="entry name" value="ACD_sHsps-like"/>
    <property type="match status" value="1"/>
</dbReference>
<evidence type="ECO:0000313" key="6">
    <source>
        <dbReference type="EMBL" id="TFK36510.1"/>
    </source>
</evidence>
<dbReference type="InterPro" id="IPR008978">
    <property type="entry name" value="HSP20-like_chaperone"/>
</dbReference>
<proteinExistence type="inferred from homology"/>
<dbReference type="Proteomes" id="UP000308652">
    <property type="component" value="Unassembled WGS sequence"/>
</dbReference>
<evidence type="ECO:0000256" key="3">
    <source>
        <dbReference type="RuleBase" id="RU003616"/>
    </source>
</evidence>
<name>A0A5C3LU85_9AGAR</name>
<organism evidence="6 7">
    <name type="scientific">Crucibulum laeve</name>
    <dbReference type="NCBI Taxonomy" id="68775"/>
    <lineage>
        <taxon>Eukaryota</taxon>
        <taxon>Fungi</taxon>
        <taxon>Dikarya</taxon>
        <taxon>Basidiomycota</taxon>
        <taxon>Agaricomycotina</taxon>
        <taxon>Agaricomycetes</taxon>
        <taxon>Agaricomycetidae</taxon>
        <taxon>Agaricales</taxon>
        <taxon>Agaricineae</taxon>
        <taxon>Nidulariaceae</taxon>
        <taxon>Crucibulum</taxon>
    </lineage>
</organism>
<dbReference type="InterPro" id="IPR031107">
    <property type="entry name" value="Small_HSP"/>
</dbReference>
<keyword evidence="7" id="KW-1185">Reference proteome</keyword>
<dbReference type="InterPro" id="IPR002068">
    <property type="entry name" value="A-crystallin/Hsp20_dom"/>
</dbReference>
<feature type="region of interest" description="Disordered" evidence="4">
    <location>
        <begin position="27"/>
        <end position="47"/>
    </location>
</feature>
<evidence type="ECO:0000259" key="5">
    <source>
        <dbReference type="PROSITE" id="PS01031"/>
    </source>
</evidence>
<evidence type="ECO:0000313" key="7">
    <source>
        <dbReference type="Proteomes" id="UP000308652"/>
    </source>
</evidence>